<dbReference type="AlphaFoldDB" id="H1DEG9"/>
<protein>
    <recommendedName>
        <fullName evidence="1">DUF2357 domain-containing protein</fullName>
    </recommendedName>
</protein>
<feature type="domain" description="DUF2357" evidence="1">
    <location>
        <begin position="75"/>
        <end position="323"/>
    </location>
</feature>
<organism evidence="2 3">
    <name type="scientific">Odoribacter laneus YIT 12061</name>
    <dbReference type="NCBI Taxonomy" id="742817"/>
    <lineage>
        <taxon>Bacteria</taxon>
        <taxon>Pseudomonadati</taxon>
        <taxon>Bacteroidota</taxon>
        <taxon>Bacteroidia</taxon>
        <taxon>Bacteroidales</taxon>
        <taxon>Odoribacteraceae</taxon>
        <taxon>Odoribacter</taxon>
    </lineage>
</organism>
<proteinExistence type="predicted"/>
<dbReference type="InterPro" id="IPR018633">
    <property type="entry name" value="DUF2357"/>
</dbReference>
<dbReference type="EMBL" id="ADMC01000007">
    <property type="protein sequence ID" value="EHP50066.1"/>
    <property type="molecule type" value="Genomic_DNA"/>
</dbReference>
<dbReference type="Proteomes" id="UP000004892">
    <property type="component" value="Unassembled WGS sequence"/>
</dbReference>
<dbReference type="Pfam" id="PF09823">
    <property type="entry name" value="DUF2357"/>
    <property type="match status" value="1"/>
</dbReference>
<comment type="caution">
    <text evidence="2">The sequence shown here is derived from an EMBL/GenBank/DDBJ whole genome shotgun (WGS) entry which is preliminary data.</text>
</comment>
<name>H1DEG9_9BACT</name>
<sequence length="748" mass="86621">MNRLSILITLCNGQTVPLELFGQEGTLFEISQEEAREFGEACYQLVEGKRYEYRIGADYRLKGEVVYPSQLNKSTGILQPGNQVGRLSLAVYQGDQWCGEVQLEVRSVKETYREDYRRMLEEITECSTELLMHYNSPVNQYFKPTASGDARILYQRFAFVKSLIDSGEFANAVHQILSSPATCWEENKELKSVCGVKRIDRQAMRQIACSARRINTPVQHPLYDRLKTLPEKIEARSLRETVDTPENRFVKYALSAFYTFCSALISNKASRDRLKKEGKRVVDCLGRYLNHAMLKQVGVPDLLPLNSPVLQRKEGYREILRVWLMFDLAAKLVWQGGEDVYQAGKRDVARLYEYWLFFRLLHLVEEVFQLKVQNLDRLIVRSDDGLALQLKQGRQVALAGVYECESRRLNIEFSYNRRFTGGKPYPEGGSWTLEMRPDYTLTIWPLGITQEQAEREELIVHLHFDAKYRLDKASQLFDVGNETCEDATECRKEDIWKMHAYRDAIRRSAGAYILYPGTGSFEKRGFHEILPGIGAFAINPTKYSQGVEDLKKFLKEVVEHFLNRTSQREKMAYRTYEIFKEKQPTVVKEHLPEYIGENRGLFPDETAVLVAFYKNEEHWDWIVKHKLYNVRLGTRRGAIKLEAGLIHAKYVLLHTTGELRTDCLYRIVPGGPQIYSRNDLIRKHYPVSEKENGKEGFYLVYSLEEIKEPGLKDRIWDVSRLAAYGGRRKSAKPFIVFLTELIKVGSSR</sequence>
<dbReference type="STRING" id="742817.HMPREF9449_00655"/>
<keyword evidence="3" id="KW-1185">Reference proteome</keyword>
<dbReference type="RefSeq" id="WP_009135803.1">
    <property type="nucleotide sequence ID" value="NZ_JH594596.1"/>
</dbReference>
<dbReference type="PATRIC" id="fig|742817.3.peg.697"/>
<accession>H1DEG9</accession>
<evidence type="ECO:0000259" key="1">
    <source>
        <dbReference type="Pfam" id="PF09823"/>
    </source>
</evidence>
<evidence type="ECO:0000313" key="2">
    <source>
        <dbReference type="EMBL" id="EHP50066.1"/>
    </source>
</evidence>
<reference evidence="2 3" key="1">
    <citation type="submission" date="2012-01" db="EMBL/GenBank/DDBJ databases">
        <title>The Genome Sequence of Odoribacter laneus YIT 12061.</title>
        <authorList>
            <consortium name="The Broad Institute Genome Sequencing Platform"/>
            <person name="Earl A."/>
            <person name="Ward D."/>
            <person name="Feldgarden M."/>
            <person name="Gevers D."/>
            <person name="Morotomi M."/>
            <person name="Young S.K."/>
            <person name="Zeng Q."/>
            <person name="Gargeya S."/>
            <person name="Fitzgerald M."/>
            <person name="Haas B."/>
            <person name="Abouelleil A."/>
            <person name="Alvarado L."/>
            <person name="Arachchi H.M."/>
            <person name="Berlin A."/>
            <person name="Chapman S.B."/>
            <person name="Gearin G."/>
            <person name="Goldberg J."/>
            <person name="Griggs A."/>
            <person name="Gujja S."/>
            <person name="Hansen M."/>
            <person name="Heiman D."/>
            <person name="Howarth C."/>
            <person name="Larimer J."/>
            <person name="Lui A."/>
            <person name="MacDonald P.J.P."/>
            <person name="McCowen C."/>
            <person name="Montmayeur A."/>
            <person name="Murphy C."/>
            <person name="Neiman D."/>
            <person name="Pearson M."/>
            <person name="Priest M."/>
            <person name="Roberts A."/>
            <person name="Saif S."/>
            <person name="Shea T."/>
            <person name="Sisk P."/>
            <person name="Stolte C."/>
            <person name="Sykes S."/>
            <person name="Wortman J."/>
            <person name="Nusbaum C."/>
            <person name="Birren B."/>
        </authorList>
    </citation>
    <scope>NUCLEOTIDE SEQUENCE [LARGE SCALE GENOMIC DNA]</scope>
    <source>
        <strain evidence="2 3">YIT 12061</strain>
    </source>
</reference>
<dbReference type="InterPro" id="IPR007505">
    <property type="entry name" value="PDDEXK_7"/>
</dbReference>
<dbReference type="Pfam" id="PF04411">
    <property type="entry name" value="PDDEXK_7"/>
    <property type="match status" value="1"/>
</dbReference>
<evidence type="ECO:0000313" key="3">
    <source>
        <dbReference type="Proteomes" id="UP000004892"/>
    </source>
</evidence>
<gene>
    <name evidence="2" type="ORF">HMPREF9449_00655</name>
</gene>
<dbReference type="GeneID" id="98068286"/>
<dbReference type="eggNOG" id="COG1700">
    <property type="taxonomic scope" value="Bacteria"/>
</dbReference>
<dbReference type="HOGENOM" id="CLU_371632_0_0_10"/>